<dbReference type="EMBL" id="JXXK01000025">
    <property type="protein sequence ID" value="KJF39018.1"/>
    <property type="molecule type" value="Genomic_DNA"/>
</dbReference>
<feature type="domain" description="Ketopantoate reductase C-terminal" evidence="6">
    <location>
        <begin position="177"/>
        <end position="300"/>
    </location>
</feature>
<evidence type="ECO:0000259" key="6">
    <source>
        <dbReference type="Pfam" id="PF08546"/>
    </source>
</evidence>
<dbReference type="Proteomes" id="UP000431913">
    <property type="component" value="Unassembled WGS sequence"/>
</dbReference>
<dbReference type="GO" id="GO:0005737">
    <property type="term" value="C:cytoplasm"/>
    <property type="evidence" value="ECO:0007669"/>
    <property type="project" value="TreeGrafter"/>
</dbReference>
<comment type="similarity">
    <text evidence="1 4">Belongs to the ketopantoate reductase family.</text>
</comment>
<dbReference type="PATRIC" id="fig|1550024.3.peg.3338"/>
<sequence length="304" mass="32535">MKKQPVIAVIGAGALGVMFGQRMTQTLGPQRVFFAADAQRAARYAAQSFTCNGAACTFRFVTPQQAQPAALAVFAVKSTGLAAAIETMRPFIGPETLVISLLNGITSEGELAAAYGPEHVLYCVAQGMDAVKDGPAVTYRNMGKLLIGSGTGARTPAVDAAAALLLEAGVPCEIHEDILYRQWSKLMLNVGLNQVCAVYNVPYRGVQHPGTARDTMLAAMREAQALAAREGVTLTDADISAWMKMTDALNPDGMPSMRQDTLARRPTEVELFAGAMRRLGEKHSVPTPVNDMLYRRIAELEAAY</sequence>
<evidence type="ECO:0000313" key="7">
    <source>
        <dbReference type="EMBL" id="KJF39018.1"/>
    </source>
</evidence>
<comment type="pathway">
    <text evidence="4">Cofactor biosynthesis; (R)-pantothenate biosynthesis; (R)-pantoate from 3-methyl-2-oxobutanoate: step 2/2.</text>
</comment>
<reference evidence="7" key="1">
    <citation type="submission" date="2015-02" db="EMBL/GenBank/DDBJ databases">
        <title>A novel member of the family Ruminococcaceae isolated from human feces.</title>
        <authorList>
            <person name="Shkoporov A.N."/>
            <person name="Chaplin A.V."/>
            <person name="Motuzova O.V."/>
            <person name="Kafarskaia L.I."/>
            <person name="Khokhlova E.V."/>
            <person name="Efimov B.A."/>
        </authorList>
    </citation>
    <scope>NUCLEOTIDE SEQUENCE [LARGE SCALE GENOMIC DNA]</scope>
    <source>
        <strain evidence="7">585-1</strain>
    </source>
</reference>
<evidence type="ECO:0000256" key="3">
    <source>
        <dbReference type="ARBA" id="ARBA00023002"/>
    </source>
</evidence>
<proteinExistence type="inferred from homology"/>
<name>A0A0D8IZQ7_9FIRM</name>
<dbReference type="RefSeq" id="WP_050006054.1">
    <property type="nucleotide sequence ID" value="NZ_DAWBJP010000066.1"/>
</dbReference>
<comment type="function">
    <text evidence="4">Catalyzes the NADPH-dependent reduction of ketopantoate into pantoic acid.</text>
</comment>
<keyword evidence="10" id="KW-1185">Reference proteome</keyword>
<evidence type="ECO:0000313" key="8">
    <source>
        <dbReference type="EMBL" id="MST91195.1"/>
    </source>
</evidence>
<dbReference type="InterPro" id="IPR013332">
    <property type="entry name" value="KPR_N"/>
</dbReference>
<gene>
    <name evidence="8" type="ORF">FYJ76_04475</name>
    <name evidence="9" type="ORF">GMD52_05745</name>
    <name evidence="7" type="ORF">TQ39_14625</name>
</gene>
<dbReference type="AlphaFoldDB" id="A0A0D8IZQ7"/>
<protein>
    <recommendedName>
        <fullName evidence="4">2-dehydropantoate 2-reductase</fullName>
        <ecNumber evidence="4">1.1.1.169</ecNumber>
    </recommendedName>
    <alternativeName>
        <fullName evidence="4">Ketopantoate reductase</fullName>
    </alternativeName>
</protein>
<dbReference type="InterPro" id="IPR003710">
    <property type="entry name" value="ApbA"/>
</dbReference>
<dbReference type="EC" id="1.1.1.169" evidence="4"/>
<dbReference type="Gene3D" id="1.10.1040.10">
    <property type="entry name" value="N-(1-d-carboxylethyl)-l-norvaline Dehydrogenase, domain 2"/>
    <property type="match status" value="1"/>
</dbReference>
<dbReference type="Proteomes" id="UP000449193">
    <property type="component" value="Unassembled WGS sequence"/>
</dbReference>
<dbReference type="Proteomes" id="UP000032483">
    <property type="component" value="Unassembled WGS sequence"/>
</dbReference>
<keyword evidence="4" id="KW-0566">Pantothenate biosynthesis</keyword>
<dbReference type="EMBL" id="VUNJ01000003">
    <property type="protein sequence ID" value="MST91195.1"/>
    <property type="molecule type" value="Genomic_DNA"/>
</dbReference>
<dbReference type="SUPFAM" id="SSF48179">
    <property type="entry name" value="6-phosphogluconate dehydrogenase C-terminal domain-like"/>
    <property type="match status" value="1"/>
</dbReference>
<evidence type="ECO:0000256" key="1">
    <source>
        <dbReference type="ARBA" id="ARBA00007870"/>
    </source>
</evidence>
<comment type="catalytic activity">
    <reaction evidence="4">
        <text>(R)-pantoate + NADP(+) = 2-dehydropantoate + NADPH + H(+)</text>
        <dbReference type="Rhea" id="RHEA:16233"/>
        <dbReference type="ChEBI" id="CHEBI:11561"/>
        <dbReference type="ChEBI" id="CHEBI:15378"/>
        <dbReference type="ChEBI" id="CHEBI:15980"/>
        <dbReference type="ChEBI" id="CHEBI:57783"/>
        <dbReference type="ChEBI" id="CHEBI:58349"/>
        <dbReference type="EC" id="1.1.1.169"/>
    </reaction>
</comment>
<evidence type="ECO:0000313" key="11">
    <source>
        <dbReference type="Proteomes" id="UP000431913"/>
    </source>
</evidence>
<dbReference type="GO" id="GO:0008677">
    <property type="term" value="F:2-dehydropantoate 2-reductase activity"/>
    <property type="evidence" value="ECO:0007669"/>
    <property type="project" value="UniProtKB-EC"/>
</dbReference>
<reference evidence="9 12" key="2">
    <citation type="journal article" date="2019" name="Nat. Med.">
        <title>A library of human gut bacterial isolates paired with longitudinal multiomics data enables mechanistic microbiome research.</title>
        <authorList>
            <person name="Poyet M."/>
            <person name="Groussin M."/>
            <person name="Gibbons S.M."/>
            <person name="Avila-Pacheco J."/>
            <person name="Jiang X."/>
            <person name="Kearney S.M."/>
            <person name="Perrotta A.R."/>
            <person name="Berdy B."/>
            <person name="Zhao S."/>
            <person name="Lieberman T.D."/>
            <person name="Swanson P.K."/>
            <person name="Smith M."/>
            <person name="Roesemann S."/>
            <person name="Alexander J.E."/>
            <person name="Rich S.A."/>
            <person name="Livny J."/>
            <person name="Vlamakis H."/>
            <person name="Clish C."/>
            <person name="Bullock K."/>
            <person name="Deik A."/>
            <person name="Scott J."/>
            <person name="Pierce K.A."/>
            <person name="Xavier R.J."/>
            <person name="Alm E.J."/>
        </authorList>
    </citation>
    <scope>NUCLEOTIDE SEQUENCE [LARGE SCALE GENOMIC DNA]</scope>
    <source>
        <strain evidence="9 12">BIOML-A7</strain>
    </source>
</reference>
<evidence type="ECO:0000313" key="9">
    <source>
        <dbReference type="EMBL" id="MTS51039.1"/>
    </source>
</evidence>
<accession>A0A0D8IZQ7</accession>
<dbReference type="EMBL" id="WMZR01000006">
    <property type="protein sequence ID" value="MTS51039.1"/>
    <property type="molecule type" value="Genomic_DNA"/>
</dbReference>
<feature type="domain" description="Ketopantoate reductase N-terminal" evidence="5">
    <location>
        <begin position="7"/>
        <end position="149"/>
    </location>
</feature>
<comment type="caution">
    <text evidence="7">The sequence shown here is derived from an EMBL/GenBank/DDBJ whole genome shotgun (WGS) entry which is preliminary data.</text>
</comment>
<dbReference type="NCBIfam" id="TIGR00745">
    <property type="entry name" value="apbA_panE"/>
    <property type="match status" value="1"/>
</dbReference>
<dbReference type="GO" id="GO:0015940">
    <property type="term" value="P:pantothenate biosynthetic process"/>
    <property type="evidence" value="ECO:0007669"/>
    <property type="project" value="UniProtKB-UniPathway"/>
</dbReference>
<dbReference type="GeneID" id="42857802"/>
<dbReference type="InterPro" id="IPR036291">
    <property type="entry name" value="NAD(P)-bd_dom_sf"/>
</dbReference>
<keyword evidence="3 4" id="KW-0560">Oxidoreductase</keyword>
<dbReference type="Pfam" id="PF02558">
    <property type="entry name" value="ApbA"/>
    <property type="match status" value="1"/>
</dbReference>
<reference evidence="8 11" key="3">
    <citation type="submission" date="2019-08" db="EMBL/GenBank/DDBJ databases">
        <title>In-depth cultivation of the pig gut microbiome towards novel bacterial diversity and tailored functional studies.</title>
        <authorList>
            <person name="Wylensek D."/>
            <person name="Hitch T.C.A."/>
            <person name="Clavel T."/>
        </authorList>
    </citation>
    <scope>NUCLEOTIDE SEQUENCE [LARGE SCALE GENOMIC DNA]</scope>
    <source>
        <strain evidence="8 11">WCA3-601-WT-6J</strain>
    </source>
</reference>
<organism evidence="7 10">
    <name type="scientific">Ruthenibacterium lactatiformans</name>
    <dbReference type="NCBI Taxonomy" id="1550024"/>
    <lineage>
        <taxon>Bacteria</taxon>
        <taxon>Bacillati</taxon>
        <taxon>Bacillota</taxon>
        <taxon>Clostridia</taxon>
        <taxon>Eubacteriales</taxon>
        <taxon>Oscillospiraceae</taxon>
        <taxon>Ruthenibacterium</taxon>
    </lineage>
</organism>
<dbReference type="SUPFAM" id="SSF51735">
    <property type="entry name" value="NAD(P)-binding Rossmann-fold domains"/>
    <property type="match status" value="1"/>
</dbReference>
<evidence type="ECO:0000313" key="12">
    <source>
        <dbReference type="Proteomes" id="UP000449193"/>
    </source>
</evidence>
<dbReference type="PANTHER" id="PTHR21708">
    <property type="entry name" value="PROBABLE 2-DEHYDROPANTOATE 2-REDUCTASE"/>
    <property type="match status" value="1"/>
</dbReference>
<evidence type="ECO:0000259" key="5">
    <source>
        <dbReference type="Pfam" id="PF02558"/>
    </source>
</evidence>
<dbReference type="InterPro" id="IPR008927">
    <property type="entry name" value="6-PGluconate_DH-like_C_sf"/>
</dbReference>
<dbReference type="InterPro" id="IPR013752">
    <property type="entry name" value="KPA_reductase"/>
</dbReference>
<keyword evidence="2 4" id="KW-0521">NADP</keyword>
<dbReference type="Gene3D" id="3.40.50.720">
    <property type="entry name" value="NAD(P)-binding Rossmann-like Domain"/>
    <property type="match status" value="1"/>
</dbReference>
<dbReference type="Pfam" id="PF08546">
    <property type="entry name" value="ApbA_C"/>
    <property type="match status" value="1"/>
</dbReference>
<evidence type="ECO:0000256" key="2">
    <source>
        <dbReference type="ARBA" id="ARBA00022857"/>
    </source>
</evidence>
<evidence type="ECO:0000256" key="4">
    <source>
        <dbReference type="RuleBase" id="RU362068"/>
    </source>
</evidence>
<dbReference type="InterPro" id="IPR051402">
    <property type="entry name" value="KPR-Related"/>
</dbReference>
<dbReference type="InterPro" id="IPR013328">
    <property type="entry name" value="6PGD_dom2"/>
</dbReference>
<evidence type="ECO:0000313" key="10">
    <source>
        <dbReference type="Proteomes" id="UP000032483"/>
    </source>
</evidence>
<dbReference type="PANTHER" id="PTHR21708:SF26">
    <property type="entry name" value="2-DEHYDROPANTOATE 2-REDUCTASE"/>
    <property type="match status" value="1"/>
</dbReference>
<dbReference type="UniPathway" id="UPA00028">
    <property type="reaction ID" value="UER00004"/>
</dbReference>